<evidence type="ECO:0000256" key="4">
    <source>
        <dbReference type="SAM" id="Phobius"/>
    </source>
</evidence>
<feature type="transmembrane region" description="Helical" evidence="4">
    <location>
        <begin position="16"/>
        <end position="36"/>
    </location>
</feature>
<reference evidence="7 8" key="1">
    <citation type="submission" date="2016-11" db="EMBL/GenBank/DDBJ databases">
        <authorList>
            <person name="Jaros S."/>
            <person name="Januszkiewicz K."/>
            <person name="Wedrychowicz H."/>
        </authorList>
    </citation>
    <scope>NUCLEOTIDE SEQUENCE [LARGE SCALE GENOMIC DNA]</scope>
    <source>
        <strain evidence="7 8">DSM 4740</strain>
    </source>
</reference>
<keyword evidence="4" id="KW-0472">Membrane</keyword>
<feature type="transmembrane region" description="Helical" evidence="4">
    <location>
        <begin position="43"/>
        <end position="62"/>
    </location>
</feature>
<evidence type="ECO:0000259" key="5">
    <source>
        <dbReference type="PROSITE" id="PS51352"/>
    </source>
</evidence>
<protein>
    <submittedName>
        <fullName evidence="7">Thiol-disulfide isomerase or thioredoxin</fullName>
    </submittedName>
    <submittedName>
        <fullName evidence="6">Thiol:disulfide interchange protein</fullName>
    </submittedName>
</protein>
<keyword evidence="3" id="KW-0676">Redox-active center</keyword>
<dbReference type="OrthoDB" id="9799347at2"/>
<evidence type="ECO:0000256" key="1">
    <source>
        <dbReference type="ARBA" id="ARBA00004196"/>
    </source>
</evidence>
<dbReference type="InterPro" id="IPR050553">
    <property type="entry name" value="Thioredoxin_ResA/DsbE_sf"/>
</dbReference>
<comment type="subcellular location">
    <subcellularLocation>
        <location evidence="1">Cell envelope</location>
    </subcellularLocation>
</comment>
<evidence type="ECO:0000256" key="3">
    <source>
        <dbReference type="ARBA" id="ARBA00023284"/>
    </source>
</evidence>
<dbReference type="SUPFAM" id="SSF52833">
    <property type="entry name" value="Thioredoxin-like"/>
    <property type="match status" value="1"/>
</dbReference>
<dbReference type="Gene3D" id="3.40.30.10">
    <property type="entry name" value="Glutaredoxin"/>
    <property type="match status" value="1"/>
</dbReference>
<dbReference type="GO" id="GO:0016853">
    <property type="term" value="F:isomerase activity"/>
    <property type="evidence" value="ECO:0007669"/>
    <property type="project" value="UniProtKB-KW"/>
</dbReference>
<dbReference type="Proteomes" id="UP000184123">
    <property type="component" value="Unassembled WGS sequence"/>
</dbReference>
<evidence type="ECO:0000313" key="7">
    <source>
        <dbReference type="EMBL" id="SHM61791.1"/>
    </source>
</evidence>
<evidence type="ECO:0000256" key="2">
    <source>
        <dbReference type="ARBA" id="ARBA00022748"/>
    </source>
</evidence>
<dbReference type="RefSeq" id="WP_073436410.1">
    <property type="nucleotide sequence ID" value="NZ_BJXU01000120.1"/>
</dbReference>
<dbReference type="InterPro" id="IPR017937">
    <property type="entry name" value="Thioredoxin_CS"/>
</dbReference>
<keyword evidence="4" id="KW-0812">Transmembrane</keyword>
<keyword evidence="7" id="KW-0413">Isomerase</keyword>
<feature type="transmembrane region" description="Helical" evidence="4">
    <location>
        <begin position="82"/>
        <end position="99"/>
    </location>
</feature>
<dbReference type="PROSITE" id="PS00194">
    <property type="entry name" value="THIOREDOXIN_1"/>
    <property type="match status" value="1"/>
</dbReference>
<dbReference type="GO" id="GO:0015036">
    <property type="term" value="F:disulfide oxidoreductase activity"/>
    <property type="evidence" value="ECO:0007669"/>
    <property type="project" value="UniProtKB-ARBA"/>
</dbReference>
<feature type="transmembrane region" description="Helical" evidence="4">
    <location>
        <begin position="106"/>
        <end position="129"/>
    </location>
</feature>
<dbReference type="Pfam" id="PF08534">
    <property type="entry name" value="Redoxin"/>
    <property type="match status" value="1"/>
</dbReference>
<dbReference type="EMBL" id="FRCA01000010">
    <property type="protein sequence ID" value="SHM61791.1"/>
    <property type="molecule type" value="Genomic_DNA"/>
</dbReference>
<dbReference type="AlphaFoldDB" id="A0A1M7K9D0"/>
<organism evidence="7 8">
    <name type="scientific">Halomonas cupida</name>
    <dbReference type="NCBI Taxonomy" id="44933"/>
    <lineage>
        <taxon>Bacteria</taxon>
        <taxon>Pseudomonadati</taxon>
        <taxon>Pseudomonadota</taxon>
        <taxon>Gammaproteobacteria</taxon>
        <taxon>Oceanospirillales</taxon>
        <taxon>Halomonadaceae</taxon>
        <taxon>Halomonas</taxon>
    </lineage>
</organism>
<evidence type="ECO:0000313" key="6">
    <source>
        <dbReference type="EMBL" id="GEN24963.1"/>
    </source>
</evidence>
<dbReference type="STRING" id="44933.SAMN05660971_03402"/>
<dbReference type="EMBL" id="BJXU01000120">
    <property type="protein sequence ID" value="GEN24963.1"/>
    <property type="molecule type" value="Genomic_DNA"/>
</dbReference>
<evidence type="ECO:0000313" key="9">
    <source>
        <dbReference type="Proteomes" id="UP000321726"/>
    </source>
</evidence>
<reference evidence="6 9" key="2">
    <citation type="submission" date="2019-07" db="EMBL/GenBank/DDBJ databases">
        <title>Whole genome shotgun sequence of Halomonas cupida NBRC 102219.</title>
        <authorList>
            <person name="Hosoyama A."/>
            <person name="Uohara A."/>
            <person name="Ohji S."/>
            <person name="Ichikawa N."/>
        </authorList>
    </citation>
    <scope>NUCLEOTIDE SEQUENCE [LARGE SCALE GENOMIC DNA]</scope>
    <source>
        <strain evidence="6 9">NBRC 102219</strain>
    </source>
</reference>
<dbReference type="GO" id="GO:0017004">
    <property type="term" value="P:cytochrome complex assembly"/>
    <property type="evidence" value="ECO:0007669"/>
    <property type="project" value="UniProtKB-KW"/>
</dbReference>
<feature type="domain" description="Thioredoxin" evidence="5">
    <location>
        <begin position="132"/>
        <end position="265"/>
    </location>
</feature>
<dbReference type="CDD" id="cd02966">
    <property type="entry name" value="TlpA_like_family"/>
    <property type="match status" value="1"/>
</dbReference>
<sequence length="265" mass="29243">MDAIAIGPLLLSLPRLYAFAATLVLLAASAFLLGLPRRTHGRWFNGLLLCWLLGARLGYVVMHWDAWQATPLDIIKLWVPGYSGIWGLAAALLWTLWALRRHIGAMLGACALTILASLGWLAVVTLAPIGPAPSPQEVPALILEDIDGNPIDLSTLTGKPLIVNLWATWCPPCRREMPLLAEFDQRDDVTVVVANQGEDLTTITRFLDTESLEFRYALLDPRQQLLSASESPGLPTTLLFDAEGKLLDRHVGELTLPLMRDWLNR</sequence>
<proteinExistence type="predicted"/>
<dbReference type="InterPro" id="IPR013740">
    <property type="entry name" value="Redoxin"/>
</dbReference>
<keyword evidence="4" id="KW-1133">Transmembrane helix</keyword>
<dbReference type="PANTHER" id="PTHR42852:SF13">
    <property type="entry name" value="PROTEIN DIPZ"/>
    <property type="match status" value="1"/>
</dbReference>
<gene>
    <name evidence="6" type="ORF">HCU01_29120</name>
    <name evidence="7" type="ORF">SAMN05660971_03402</name>
</gene>
<dbReference type="InterPro" id="IPR036249">
    <property type="entry name" value="Thioredoxin-like_sf"/>
</dbReference>
<dbReference type="Proteomes" id="UP000321726">
    <property type="component" value="Unassembled WGS sequence"/>
</dbReference>
<dbReference type="InterPro" id="IPR013766">
    <property type="entry name" value="Thioredoxin_domain"/>
</dbReference>
<dbReference type="PANTHER" id="PTHR42852">
    <property type="entry name" value="THIOL:DISULFIDE INTERCHANGE PROTEIN DSBE"/>
    <property type="match status" value="1"/>
</dbReference>
<name>A0A1M7K9D0_9GAMM</name>
<dbReference type="PROSITE" id="PS51352">
    <property type="entry name" value="THIOREDOXIN_2"/>
    <property type="match status" value="1"/>
</dbReference>
<keyword evidence="9" id="KW-1185">Reference proteome</keyword>
<evidence type="ECO:0000313" key="8">
    <source>
        <dbReference type="Proteomes" id="UP000184123"/>
    </source>
</evidence>
<accession>A0A1M7K9D0</accession>
<dbReference type="GO" id="GO:0030313">
    <property type="term" value="C:cell envelope"/>
    <property type="evidence" value="ECO:0007669"/>
    <property type="project" value="UniProtKB-SubCell"/>
</dbReference>
<keyword evidence="2" id="KW-0201">Cytochrome c-type biogenesis</keyword>